<accession>A0A914PHL3</accession>
<evidence type="ECO:0000313" key="2">
    <source>
        <dbReference type="WBParaSite" id="PDA_v2.g15124.t1"/>
    </source>
</evidence>
<keyword evidence="1" id="KW-1185">Reference proteome</keyword>
<dbReference type="WBParaSite" id="PDA_v2.g15124.t1">
    <property type="protein sequence ID" value="PDA_v2.g15124.t1"/>
    <property type="gene ID" value="PDA_v2.g15124"/>
</dbReference>
<reference evidence="2" key="1">
    <citation type="submission" date="2022-11" db="UniProtKB">
        <authorList>
            <consortium name="WormBaseParasite"/>
        </authorList>
    </citation>
    <scope>IDENTIFICATION</scope>
</reference>
<proteinExistence type="predicted"/>
<organism evidence="1 2">
    <name type="scientific">Panagrolaimus davidi</name>
    <dbReference type="NCBI Taxonomy" id="227884"/>
    <lineage>
        <taxon>Eukaryota</taxon>
        <taxon>Metazoa</taxon>
        <taxon>Ecdysozoa</taxon>
        <taxon>Nematoda</taxon>
        <taxon>Chromadorea</taxon>
        <taxon>Rhabditida</taxon>
        <taxon>Tylenchina</taxon>
        <taxon>Panagrolaimomorpha</taxon>
        <taxon>Panagrolaimoidea</taxon>
        <taxon>Panagrolaimidae</taxon>
        <taxon>Panagrolaimus</taxon>
    </lineage>
</organism>
<sequence>MAENIEEEKYQTSEEFDHLSFGCLEEVSGYGIAKDMQEIGSKSSSSITNFICGIIKDGEDISNDVLEHFQCYGLPGDIVTQYIPKTLGGYDSGDNSFNLNPTANIKEWKAGLTKCYEHLKKDKKNIVRIIYIIGYQKGEIRLCDIFYNFKLYSNNIQKSDETVEGRFHNPVPKINHHEEI</sequence>
<dbReference type="Proteomes" id="UP000887578">
    <property type="component" value="Unplaced"/>
</dbReference>
<dbReference type="AlphaFoldDB" id="A0A914PHL3"/>
<protein>
    <submittedName>
        <fullName evidence="2">Uncharacterized protein</fullName>
    </submittedName>
</protein>
<evidence type="ECO:0000313" key="1">
    <source>
        <dbReference type="Proteomes" id="UP000887578"/>
    </source>
</evidence>
<name>A0A914PHL3_9BILA</name>